<dbReference type="Gene3D" id="2.130.10.10">
    <property type="entry name" value="YVTN repeat-like/Quinoprotein amine dehydrogenase"/>
    <property type="match status" value="1"/>
</dbReference>
<evidence type="ECO:0000256" key="1">
    <source>
        <dbReference type="ARBA" id="ARBA00022729"/>
    </source>
</evidence>
<reference evidence="7 8" key="1">
    <citation type="submission" date="2024-06" db="EMBL/GenBank/DDBJ databases">
        <authorList>
            <person name="Chen R.Y."/>
        </authorList>
    </citation>
    <scope>NUCLEOTIDE SEQUENCE [LARGE SCALE GENOMIC DNA]</scope>
    <source>
        <strain evidence="7 8">D2</strain>
    </source>
</reference>
<gene>
    <name evidence="4 7" type="primary">bamB</name>
    <name evidence="7" type="ORF">ABS311_18895</name>
</gene>
<proteinExistence type="inferred from homology"/>
<comment type="similarity">
    <text evidence="4">Belongs to the BamB family.</text>
</comment>
<dbReference type="InterPro" id="IPR002372">
    <property type="entry name" value="PQQ_rpt_dom"/>
</dbReference>
<comment type="caution">
    <text evidence="7">The sequence shown here is derived from an EMBL/GenBank/DDBJ whole genome shotgun (WGS) entry which is preliminary data.</text>
</comment>
<keyword evidence="2 4" id="KW-0472">Membrane</keyword>
<dbReference type="NCBIfam" id="NF008351">
    <property type="entry name" value="PRK11138.1"/>
    <property type="match status" value="1"/>
</dbReference>
<keyword evidence="4" id="KW-0564">Palmitate</keyword>
<evidence type="ECO:0000313" key="8">
    <source>
        <dbReference type="Proteomes" id="UP001467690"/>
    </source>
</evidence>
<evidence type="ECO:0000259" key="6">
    <source>
        <dbReference type="Pfam" id="PF13360"/>
    </source>
</evidence>
<evidence type="ECO:0000256" key="2">
    <source>
        <dbReference type="ARBA" id="ARBA00023136"/>
    </source>
</evidence>
<evidence type="ECO:0000256" key="5">
    <source>
        <dbReference type="SAM" id="SignalP"/>
    </source>
</evidence>
<comment type="subcellular location">
    <subcellularLocation>
        <location evidence="4">Cell outer membrane</location>
        <topology evidence="4">Lipid-anchor</topology>
    </subcellularLocation>
</comment>
<feature type="signal peptide" evidence="5">
    <location>
        <begin position="1"/>
        <end position="22"/>
    </location>
</feature>
<dbReference type="NCBIfam" id="TIGR03300">
    <property type="entry name" value="assembly_YfgL"/>
    <property type="match status" value="1"/>
</dbReference>
<keyword evidence="1 4" id="KW-0732">Signal</keyword>
<dbReference type="Proteomes" id="UP001467690">
    <property type="component" value="Unassembled WGS sequence"/>
</dbReference>
<name>A0ABV1RMI7_9ALTE</name>
<dbReference type="SMART" id="SM00564">
    <property type="entry name" value="PQQ"/>
    <property type="match status" value="7"/>
</dbReference>
<dbReference type="HAMAP" id="MF_00923">
    <property type="entry name" value="OM_assembly_BamB"/>
    <property type="match status" value="1"/>
</dbReference>
<keyword evidence="8" id="KW-1185">Reference proteome</keyword>
<sequence>MTVSLSKLTKACLLSIVLVSCASNDEDPDLLPADRPEIKNTFNTQVIWSKSVADGVESYYSRLKPTWGYDKVFAADRTGSIVAFAADTGKQVWEVDIRPPSEGYLSWLGFNTSPESRVSGLVASYEKLFVGTENGEIVALSVEDGHEIWRVSVDGEVLSAPIAEEGKVIAHLGSGTTVALDANDGKEIWSSIADVPSLTIRGASSPAYAQGGVFIGGATGKVMTYASQNGQLAWEVPIAKPQGATELARIADIDATPIISGFNLYALSAGGSLGMVDIRSARLAWKREYRGYQNMVLDANKLILSDDKSILYAVDARTGVELWSNNQLRNRHITAGAILGDYVLVGDFEGYIYLFDKEEGKLSYVRQISTDALLAQPIVENDIAYIQTRDGEIVALKLN</sequence>
<dbReference type="EMBL" id="JBELOE010000280">
    <property type="protein sequence ID" value="MER2493946.1"/>
    <property type="molecule type" value="Genomic_DNA"/>
</dbReference>
<feature type="chain" id="PRO_5046474884" description="Outer membrane protein assembly factor BamB" evidence="5">
    <location>
        <begin position="23"/>
        <end position="399"/>
    </location>
</feature>
<dbReference type="RefSeq" id="WP_350402973.1">
    <property type="nucleotide sequence ID" value="NZ_JBELOE010000280.1"/>
</dbReference>
<accession>A0ABV1RMI7</accession>
<evidence type="ECO:0000256" key="3">
    <source>
        <dbReference type="ARBA" id="ARBA00023237"/>
    </source>
</evidence>
<dbReference type="InterPro" id="IPR018391">
    <property type="entry name" value="PQQ_b-propeller_rpt"/>
</dbReference>
<evidence type="ECO:0000313" key="7">
    <source>
        <dbReference type="EMBL" id="MER2493946.1"/>
    </source>
</evidence>
<dbReference type="SUPFAM" id="SSF50998">
    <property type="entry name" value="Quinoprotein alcohol dehydrogenase-like"/>
    <property type="match status" value="1"/>
</dbReference>
<dbReference type="InterPro" id="IPR015943">
    <property type="entry name" value="WD40/YVTN_repeat-like_dom_sf"/>
</dbReference>
<keyword evidence="3 4" id="KW-0998">Cell outer membrane</keyword>
<dbReference type="InterPro" id="IPR017687">
    <property type="entry name" value="BamB"/>
</dbReference>
<comment type="function">
    <text evidence="4">Part of the outer membrane protein assembly complex, which is involved in assembly and insertion of beta-barrel proteins into the outer membrane.</text>
</comment>
<keyword evidence="4" id="KW-0449">Lipoprotein</keyword>
<evidence type="ECO:0000256" key="4">
    <source>
        <dbReference type="HAMAP-Rule" id="MF_00923"/>
    </source>
</evidence>
<dbReference type="PROSITE" id="PS51257">
    <property type="entry name" value="PROKAR_LIPOPROTEIN"/>
    <property type="match status" value="1"/>
</dbReference>
<dbReference type="PANTHER" id="PTHR34512">
    <property type="entry name" value="CELL SURFACE PROTEIN"/>
    <property type="match status" value="1"/>
</dbReference>
<protein>
    <recommendedName>
        <fullName evidence="4">Outer membrane protein assembly factor BamB</fullName>
    </recommendedName>
</protein>
<comment type="subunit">
    <text evidence="4">Part of the Bam complex.</text>
</comment>
<dbReference type="InterPro" id="IPR011047">
    <property type="entry name" value="Quinoprotein_ADH-like_sf"/>
</dbReference>
<organism evidence="7 8">
    <name type="scientific">Catenovulum sediminis</name>
    <dbReference type="NCBI Taxonomy" id="1740262"/>
    <lineage>
        <taxon>Bacteria</taxon>
        <taxon>Pseudomonadati</taxon>
        <taxon>Pseudomonadota</taxon>
        <taxon>Gammaproteobacteria</taxon>
        <taxon>Alteromonadales</taxon>
        <taxon>Alteromonadaceae</taxon>
        <taxon>Catenovulum</taxon>
    </lineage>
</organism>
<feature type="domain" description="Pyrrolo-quinoline quinone repeat" evidence="6">
    <location>
        <begin position="78"/>
        <end position="325"/>
    </location>
</feature>
<dbReference type="Pfam" id="PF13360">
    <property type="entry name" value="PQQ_2"/>
    <property type="match status" value="1"/>
</dbReference>
<dbReference type="PANTHER" id="PTHR34512:SF30">
    <property type="entry name" value="OUTER MEMBRANE PROTEIN ASSEMBLY FACTOR BAMB"/>
    <property type="match status" value="1"/>
</dbReference>